<keyword evidence="1" id="KW-0472">Membrane</keyword>
<keyword evidence="1" id="KW-1133">Transmembrane helix</keyword>
<protein>
    <submittedName>
        <fullName evidence="3">Phosphatase PAP2 family protein</fullName>
    </submittedName>
</protein>
<evidence type="ECO:0000313" key="4">
    <source>
        <dbReference type="Proteomes" id="UP000788426"/>
    </source>
</evidence>
<dbReference type="Pfam" id="PF01569">
    <property type="entry name" value="PAP2"/>
    <property type="match status" value="1"/>
</dbReference>
<name>A0ABS6YB13_9BACT</name>
<dbReference type="PANTHER" id="PTHR14969">
    <property type="entry name" value="SPHINGOSINE-1-PHOSPHATE PHOSPHOHYDROLASE"/>
    <property type="match status" value="1"/>
</dbReference>
<reference evidence="3 4" key="1">
    <citation type="submission" date="2021-07" db="EMBL/GenBank/DDBJ databases">
        <title>Genomic diversity and antimicrobial resistance of Prevotella spp. isolated from chronic lung disease airways.</title>
        <authorList>
            <person name="Webb K.A."/>
            <person name="Olagoke O.S."/>
            <person name="Baird T."/>
            <person name="Neill J."/>
            <person name="Pham A."/>
            <person name="Wells T.J."/>
            <person name="Ramsay K.A."/>
            <person name="Bell S.C."/>
            <person name="Sarovich D.S."/>
            <person name="Price E.P."/>
        </authorList>
    </citation>
    <scope>NUCLEOTIDE SEQUENCE [LARGE SCALE GENOMIC DNA]</scope>
    <source>
        <strain evidence="3 4">SCHI0011.S.12</strain>
    </source>
</reference>
<feature type="transmembrane region" description="Helical" evidence="1">
    <location>
        <begin position="201"/>
        <end position="224"/>
    </location>
</feature>
<feature type="domain" description="Phosphatidic acid phosphatase type 2/haloperoxidase" evidence="2">
    <location>
        <begin position="58"/>
        <end position="177"/>
    </location>
</feature>
<feature type="transmembrane region" description="Helical" evidence="1">
    <location>
        <begin position="60"/>
        <end position="80"/>
    </location>
</feature>
<sequence length="231" mass="25997">MIDTLINIDRAILLFFNGSNSLFLDGMMQAWTSGFTWIPLYVALFYLVVKNNETMAQIGLIVLGATFCLILDGGVIELLVKPLAERLRPINDPSLKQLLDIVPGTYENSFSFFSAHAANTFSIAIFFSLLIKNRLFTSFILLWSFVNCYTRLYLGVHFPSDVLVGLLYGGCIGAAVYILYNKVCKKLLFKKSFFSTQYTATGYAISDIEMVLIVMCLIILYTIFRGILCFV</sequence>
<evidence type="ECO:0000259" key="2">
    <source>
        <dbReference type="SMART" id="SM00014"/>
    </source>
</evidence>
<dbReference type="Proteomes" id="UP000788426">
    <property type="component" value="Unassembled WGS sequence"/>
</dbReference>
<organism evidence="3 4">
    <name type="scientific">Hoylesella nanceiensis</name>
    <dbReference type="NCBI Taxonomy" id="425941"/>
    <lineage>
        <taxon>Bacteria</taxon>
        <taxon>Pseudomonadati</taxon>
        <taxon>Bacteroidota</taxon>
        <taxon>Bacteroidia</taxon>
        <taxon>Bacteroidales</taxon>
        <taxon>Prevotellaceae</taxon>
        <taxon>Hoylesella</taxon>
    </lineage>
</organism>
<feature type="transmembrane region" description="Helical" evidence="1">
    <location>
        <begin position="110"/>
        <end position="131"/>
    </location>
</feature>
<dbReference type="RefSeq" id="WP_219479226.1">
    <property type="nucleotide sequence ID" value="NZ_JAHXCT010000001.1"/>
</dbReference>
<feature type="transmembrane region" description="Helical" evidence="1">
    <location>
        <begin position="28"/>
        <end position="48"/>
    </location>
</feature>
<gene>
    <name evidence="3" type="ORF">KZO38_01475</name>
</gene>
<evidence type="ECO:0000313" key="3">
    <source>
        <dbReference type="EMBL" id="MBW4768442.1"/>
    </source>
</evidence>
<keyword evidence="4" id="KW-1185">Reference proteome</keyword>
<accession>A0ABS6YB13</accession>
<dbReference type="SMART" id="SM00014">
    <property type="entry name" value="acidPPc"/>
    <property type="match status" value="1"/>
</dbReference>
<feature type="transmembrane region" description="Helical" evidence="1">
    <location>
        <begin position="162"/>
        <end position="180"/>
    </location>
</feature>
<dbReference type="PANTHER" id="PTHR14969:SF13">
    <property type="entry name" value="AT30094P"/>
    <property type="match status" value="1"/>
</dbReference>
<comment type="caution">
    <text evidence="3">The sequence shown here is derived from an EMBL/GenBank/DDBJ whole genome shotgun (WGS) entry which is preliminary data.</text>
</comment>
<dbReference type="InterPro" id="IPR000326">
    <property type="entry name" value="PAP2/HPO"/>
</dbReference>
<feature type="transmembrane region" description="Helical" evidence="1">
    <location>
        <begin position="138"/>
        <end position="156"/>
    </location>
</feature>
<dbReference type="EMBL" id="JAHXCT010000001">
    <property type="protein sequence ID" value="MBW4768442.1"/>
    <property type="molecule type" value="Genomic_DNA"/>
</dbReference>
<evidence type="ECO:0000256" key="1">
    <source>
        <dbReference type="SAM" id="Phobius"/>
    </source>
</evidence>
<proteinExistence type="predicted"/>
<keyword evidence="1" id="KW-0812">Transmembrane</keyword>